<keyword evidence="2" id="KW-1133">Transmembrane helix</keyword>
<feature type="domain" description="SIS" evidence="3">
    <location>
        <begin position="191"/>
        <end position="332"/>
    </location>
</feature>
<feature type="non-terminal residue" evidence="4">
    <location>
        <position position="1"/>
    </location>
</feature>
<dbReference type="CDD" id="cd05009">
    <property type="entry name" value="SIS_GlmS_GlmD_2"/>
    <property type="match status" value="1"/>
</dbReference>
<dbReference type="Gene3D" id="3.40.50.10490">
    <property type="entry name" value="Glucose-6-phosphate isomerase like protein, domain 1"/>
    <property type="match status" value="2"/>
</dbReference>
<dbReference type="GO" id="GO:0046349">
    <property type="term" value="P:amino sugar biosynthetic process"/>
    <property type="evidence" value="ECO:0007669"/>
    <property type="project" value="UniProtKB-ARBA"/>
</dbReference>
<evidence type="ECO:0000256" key="1">
    <source>
        <dbReference type="ARBA" id="ARBA00022737"/>
    </source>
</evidence>
<dbReference type="SUPFAM" id="SSF53697">
    <property type="entry name" value="SIS domain"/>
    <property type="match status" value="1"/>
</dbReference>
<dbReference type="GO" id="GO:0006047">
    <property type="term" value="P:UDP-N-acetylglucosamine metabolic process"/>
    <property type="evidence" value="ECO:0007669"/>
    <property type="project" value="TreeGrafter"/>
</dbReference>
<organism evidence="4">
    <name type="scientific">marine sediment metagenome</name>
    <dbReference type="NCBI Taxonomy" id="412755"/>
    <lineage>
        <taxon>unclassified sequences</taxon>
        <taxon>metagenomes</taxon>
        <taxon>ecological metagenomes</taxon>
    </lineage>
</organism>
<accession>X1ACD1</accession>
<sequence>TYRAHVYKHKISLDESSLPLEIIKKVKKIFVIACGTSLFAGFVAKGVIEKFAKITVDVVTASEFRYMNPIIPDPSIIIAISQSGETLDTIAGIREAKKKKAWVLAVSNVMESSAVRESDGAMYTFAGPEIGVAASKTHTSQIMVSYLLALYLAKIRGTITEDEIAFHLKTLKGVPDKIKSVLDSWDEIKEFADIYCKYPNFIYIGRKFGLPAVMEGALKLKEISYIHAEAYPAGEMKHGPIALVGENCPVVAIANESSVYSKIINNISEVKARNALVFALATIGDKEISNLVDHVLEVPKIPEEFSAIINVVPLQLFAYEIAKKLGRNVDQPRNLAKTVTVE</sequence>
<dbReference type="InterPro" id="IPR001347">
    <property type="entry name" value="SIS_dom"/>
</dbReference>
<comment type="caution">
    <text evidence="4">The sequence shown here is derived from an EMBL/GenBank/DDBJ whole genome shotgun (WGS) entry which is preliminary data.</text>
</comment>
<dbReference type="GO" id="GO:0006002">
    <property type="term" value="P:fructose 6-phosphate metabolic process"/>
    <property type="evidence" value="ECO:0007669"/>
    <property type="project" value="TreeGrafter"/>
</dbReference>
<evidence type="ECO:0000313" key="4">
    <source>
        <dbReference type="EMBL" id="GAG70348.1"/>
    </source>
</evidence>
<dbReference type="InterPro" id="IPR035466">
    <property type="entry name" value="GlmS/AgaS_SIS"/>
</dbReference>
<feature type="transmembrane region" description="Helical" evidence="2">
    <location>
        <begin position="29"/>
        <end position="48"/>
    </location>
</feature>
<dbReference type="PANTHER" id="PTHR10937">
    <property type="entry name" value="GLUCOSAMINE--FRUCTOSE-6-PHOSPHATE AMINOTRANSFERASE, ISOMERIZING"/>
    <property type="match status" value="1"/>
</dbReference>
<name>X1ACD1_9ZZZZ</name>
<keyword evidence="2" id="KW-0812">Transmembrane</keyword>
<keyword evidence="1" id="KW-0677">Repeat</keyword>
<reference evidence="4" key="1">
    <citation type="journal article" date="2014" name="Front. Microbiol.">
        <title>High frequency of phylogenetically diverse reductive dehalogenase-homologous genes in deep subseafloor sedimentary metagenomes.</title>
        <authorList>
            <person name="Kawai M."/>
            <person name="Futagami T."/>
            <person name="Toyoda A."/>
            <person name="Takaki Y."/>
            <person name="Nishi S."/>
            <person name="Hori S."/>
            <person name="Arai W."/>
            <person name="Tsubouchi T."/>
            <person name="Morono Y."/>
            <person name="Uchiyama I."/>
            <person name="Ito T."/>
            <person name="Fujiyama A."/>
            <person name="Inagaki F."/>
            <person name="Takami H."/>
        </authorList>
    </citation>
    <scope>NUCLEOTIDE SEQUENCE</scope>
    <source>
        <strain evidence="4">Expedition CK06-06</strain>
    </source>
</reference>
<dbReference type="PANTHER" id="PTHR10937:SF0">
    <property type="entry name" value="GLUTAMINE--FRUCTOSE-6-PHOSPHATE TRANSAMINASE (ISOMERIZING)"/>
    <property type="match status" value="1"/>
</dbReference>
<dbReference type="GO" id="GO:0004360">
    <property type="term" value="F:glutamine-fructose-6-phosphate transaminase (isomerizing) activity"/>
    <property type="evidence" value="ECO:0007669"/>
    <property type="project" value="TreeGrafter"/>
</dbReference>
<proteinExistence type="predicted"/>
<dbReference type="AlphaFoldDB" id="X1ACD1"/>
<dbReference type="EMBL" id="BART01002941">
    <property type="protein sequence ID" value="GAG70348.1"/>
    <property type="molecule type" value="Genomic_DNA"/>
</dbReference>
<dbReference type="GO" id="GO:0005829">
    <property type="term" value="C:cytosol"/>
    <property type="evidence" value="ECO:0007669"/>
    <property type="project" value="TreeGrafter"/>
</dbReference>
<dbReference type="InterPro" id="IPR046348">
    <property type="entry name" value="SIS_dom_sf"/>
</dbReference>
<gene>
    <name evidence="4" type="ORF">S01H4_08535</name>
</gene>
<dbReference type="InterPro" id="IPR035490">
    <property type="entry name" value="GlmS/FrlB_SIS"/>
</dbReference>
<feature type="domain" description="SIS" evidence="3">
    <location>
        <begin position="18"/>
        <end position="158"/>
    </location>
</feature>
<evidence type="ECO:0000259" key="3">
    <source>
        <dbReference type="PROSITE" id="PS51464"/>
    </source>
</evidence>
<dbReference type="GO" id="GO:0006487">
    <property type="term" value="P:protein N-linked glycosylation"/>
    <property type="evidence" value="ECO:0007669"/>
    <property type="project" value="TreeGrafter"/>
</dbReference>
<protein>
    <recommendedName>
        <fullName evidence="3">SIS domain-containing protein</fullName>
    </recommendedName>
</protein>
<dbReference type="NCBIfam" id="NF001484">
    <property type="entry name" value="PRK00331.1"/>
    <property type="match status" value="1"/>
</dbReference>
<evidence type="ECO:0000256" key="2">
    <source>
        <dbReference type="SAM" id="Phobius"/>
    </source>
</evidence>
<keyword evidence="2" id="KW-0472">Membrane</keyword>
<dbReference type="GO" id="GO:0097367">
    <property type="term" value="F:carbohydrate derivative binding"/>
    <property type="evidence" value="ECO:0007669"/>
    <property type="project" value="InterPro"/>
</dbReference>
<dbReference type="CDD" id="cd05008">
    <property type="entry name" value="SIS_GlmS_GlmD_1"/>
    <property type="match status" value="1"/>
</dbReference>
<dbReference type="PROSITE" id="PS51464">
    <property type="entry name" value="SIS"/>
    <property type="match status" value="2"/>
</dbReference>
<dbReference type="Pfam" id="PF01380">
    <property type="entry name" value="SIS"/>
    <property type="match status" value="2"/>
</dbReference>
<dbReference type="FunFam" id="3.40.50.10490:FF:000002">
    <property type="entry name" value="Glutamine--fructose-6-phosphate aminotransferase [isomerizing]"/>
    <property type="match status" value="1"/>
</dbReference>